<keyword evidence="1" id="KW-0800">Toxin</keyword>
<reference evidence="4" key="1">
    <citation type="submission" date="2023-01" db="EMBL/GenBank/DDBJ databases">
        <title>Genome assembly of the deep-sea coral Lophelia pertusa.</title>
        <authorList>
            <person name="Herrera S."/>
            <person name="Cordes E."/>
        </authorList>
    </citation>
    <scope>NUCLEOTIDE SEQUENCE</scope>
    <source>
        <strain evidence="4">USNM1676648</strain>
        <tissue evidence="4">Polyp</tissue>
    </source>
</reference>
<evidence type="ECO:0000313" key="5">
    <source>
        <dbReference type="Proteomes" id="UP001163046"/>
    </source>
</evidence>
<proteinExistence type="predicted"/>
<dbReference type="AlphaFoldDB" id="A0A9X0D4W7"/>
<dbReference type="GO" id="GO:0090729">
    <property type="term" value="F:toxin activity"/>
    <property type="evidence" value="ECO:0007669"/>
    <property type="project" value="UniProtKB-KW"/>
</dbReference>
<keyword evidence="5" id="KW-1185">Reference proteome</keyword>
<name>A0A9X0D4W7_9CNID</name>
<dbReference type="Proteomes" id="UP001163046">
    <property type="component" value="Unassembled WGS sequence"/>
</dbReference>
<accession>A0A9X0D4W7</accession>
<evidence type="ECO:0000313" key="4">
    <source>
        <dbReference type="EMBL" id="KAJ7385828.1"/>
    </source>
</evidence>
<comment type="caution">
    <text evidence="2">Lacks conserved residue(s) required for the propagation of feature annotation.</text>
</comment>
<organism evidence="4 5">
    <name type="scientific">Desmophyllum pertusum</name>
    <dbReference type="NCBI Taxonomy" id="174260"/>
    <lineage>
        <taxon>Eukaryota</taxon>
        <taxon>Metazoa</taxon>
        <taxon>Cnidaria</taxon>
        <taxon>Anthozoa</taxon>
        <taxon>Hexacorallia</taxon>
        <taxon>Scleractinia</taxon>
        <taxon>Caryophylliina</taxon>
        <taxon>Caryophylliidae</taxon>
        <taxon>Desmophyllum</taxon>
    </lineage>
</organism>
<dbReference type="Gene3D" id="1.10.10.1940">
    <property type="match status" value="1"/>
</dbReference>
<comment type="caution">
    <text evidence="4">The sequence shown here is derived from an EMBL/GenBank/DDBJ whole genome shotgun (WGS) entry which is preliminary data.</text>
</comment>
<dbReference type="EMBL" id="MU825879">
    <property type="protein sequence ID" value="KAJ7385828.1"/>
    <property type="molecule type" value="Genomic_DNA"/>
</dbReference>
<evidence type="ECO:0000256" key="1">
    <source>
        <dbReference type="ARBA" id="ARBA00022656"/>
    </source>
</evidence>
<dbReference type="InterPro" id="IPR003582">
    <property type="entry name" value="ShKT_dom"/>
</dbReference>
<gene>
    <name evidence="4" type="ORF">OS493_013863</name>
</gene>
<evidence type="ECO:0000259" key="3">
    <source>
        <dbReference type="PROSITE" id="PS51670"/>
    </source>
</evidence>
<dbReference type="PROSITE" id="PS51670">
    <property type="entry name" value="SHKT"/>
    <property type="match status" value="1"/>
</dbReference>
<protein>
    <recommendedName>
        <fullName evidence="3">ShKT domain-containing protein</fullName>
    </recommendedName>
</protein>
<feature type="domain" description="ShKT" evidence="3">
    <location>
        <begin position="21"/>
        <end position="60"/>
    </location>
</feature>
<sequence length="98" mass="10688">MPVPPDPYTVHDDTTSYSTACVDYDSACSGYGVNGYCDGPAIGVSDDYLMKMCKKSCGFCKTNQDFTSAGIWIKKTGIPKLAKHIKMQKLFASKDSKN</sequence>
<evidence type="ECO:0000256" key="2">
    <source>
        <dbReference type="PROSITE-ProRule" id="PRU01005"/>
    </source>
</evidence>
<dbReference type="Pfam" id="PF01549">
    <property type="entry name" value="ShK"/>
    <property type="match status" value="1"/>
</dbReference>